<keyword evidence="9" id="KW-1185">Reference proteome</keyword>
<protein>
    <submittedName>
        <fullName evidence="8">Major facilitator superfamily domain-containing protein</fullName>
    </submittedName>
</protein>
<keyword evidence="6" id="KW-0325">Glycoprotein</keyword>
<evidence type="ECO:0000256" key="7">
    <source>
        <dbReference type="SAM" id="Phobius"/>
    </source>
</evidence>
<evidence type="ECO:0000313" key="8">
    <source>
        <dbReference type="EMBL" id="KAH7261693.1"/>
    </source>
</evidence>
<keyword evidence="4 7" id="KW-1133">Transmembrane helix</keyword>
<evidence type="ECO:0000256" key="3">
    <source>
        <dbReference type="ARBA" id="ARBA00022692"/>
    </source>
</evidence>
<feature type="transmembrane region" description="Helical" evidence="7">
    <location>
        <begin position="393"/>
        <end position="413"/>
    </location>
</feature>
<dbReference type="Proteomes" id="UP000813427">
    <property type="component" value="Unassembled WGS sequence"/>
</dbReference>
<dbReference type="EMBL" id="JAGPXF010000001">
    <property type="protein sequence ID" value="KAH7261693.1"/>
    <property type="molecule type" value="Genomic_DNA"/>
</dbReference>
<evidence type="ECO:0000256" key="1">
    <source>
        <dbReference type="ARBA" id="ARBA00004141"/>
    </source>
</evidence>
<feature type="transmembrane region" description="Helical" evidence="7">
    <location>
        <begin position="212"/>
        <end position="232"/>
    </location>
</feature>
<feature type="transmembrane region" description="Helical" evidence="7">
    <location>
        <begin position="425"/>
        <end position="445"/>
    </location>
</feature>
<evidence type="ECO:0000256" key="2">
    <source>
        <dbReference type="ARBA" id="ARBA00022448"/>
    </source>
</evidence>
<reference evidence="8" key="1">
    <citation type="journal article" date="2021" name="Nat. Commun.">
        <title>Genetic determinants of endophytism in the Arabidopsis root mycobiome.</title>
        <authorList>
            <person name="Mesny F."/>
            <person name="Miyauchi S."/>
            <person name="Thiergart T."/>
            <person name="Pickel B."/>
            <person name="Atanasova L."/>
            <person name="Karlsson M."/>
            <person name="Huettel B."/>
            <person name="Barry K.W."/>
            <person name="Haridas S."/>
            <person name="Chen C."/>
            <person name="Bauer D."/>
            <person name="Andreopoulos W."/>
            <person name="Pangilinan J."/>
            <person name="LaButti K."/>
            <person name="Riley R."/>
            <person name="Lipzen A."/>
            <person name="Clum A."/>
            <person name="Drula E."/>
            <person name="Henrissat B."/>
            <person name="Kohler A."/>
            <person name="Grigoriev I.V."/>
            <person name="Martin F.M."/>
            <person name="Hacquard S."/>
        </authorList>
    </citation>
    <scope>NUCLEOTIDE SEQUENCE</scope>
    <source>
        <strain evidence="8">MPI-SDFR-AT-0068</strain>
    </source>
</reference>
<feature type="transmembrane region" description="Helical" evidence="7">
    <location>
        <begin position="357"/>
        <end position="381"/>
    </location>
</feature>
<dbReference type="SUPFAM" id="SSF103473">
    <property type="entry name" value="MFS general substrate transporter"/>
    <property type="match status" value="1"/>
</dbReference>
<dbReference type="GO" id="GO:0016020">
    <property type="term" value="C:membrane"/>
    <property type="evidence" value="ECO:0007669"/>
    <property type="project" value="UniProtKB-SubCell"/>
</dbReference>
<keyword evidence="2" id="KW-0813">Transport</keyword>
<dbReference type="PANTHER" id="PTHR43791">
    <property type="entry name" value="PERMEASE-RELATED"/>
    <property type="match status" value="1"/>
</dbReference>
<feature type="transmembrane region" description="Helical" evidence="7">
    <location>
        <begin position="182"/>
        <end position="200"/>
    </location>
</feature>
<dbReference type="AlphaFoldDB" id="A0A8K0S5V3"/>
<feature type="transmembrane region" description="Helical" evidence="7">
    <location>
        <begin position="45"/>
        <end position="64"/>
    </location>
</feature>
<dbReference type="InterPro" id="IPR036259">
    <property type="entry name" value="MFS_trans_sf"/>
</dbReference>
<evidence type="ECO:0000256" key="4">
    <source>
        <dbReference type="ARBA" id="ARBA00022989"/>
    </source>
</evidence>
<dbReference type="Pfam" id="PF07690">
    <property type="entry name" value="MFS_1"/>
    <property type="match status" value="1"/>
</dbReference>
<feature type="transmembrane region" description="Helical" evidence="7">
    <location>
        <begin position="149"/>
        <end position="170"/>
    </location>
</feature>
<proteinExistence type="predicted"/>
<accession>A0A8K0S5V3</accession>
<comment type="caution">
    <text evidence="8">The sequence shown here is derived from an EMBL/GenBank/DDBJ whole genome shotgun (WGS) entry which is preliminary data.</text>
</comment>
<dbReference type="Gene3D" id="1.20.1250.20">
    <property type="entry name" value="MFS general substrate transporter like domains"/>
    <property type="match status" value="1"/>
</dbReference>
<dbReference type="PANTHER" id="PTHR43791:SF103">
    <property type="entry name" value="MAJOR FACILITATOR SUPERFAMILY (MFS) PROFILE DOMAIN-CONTAINING PROTEIN-RELATED"/>
    <property type="match status" value="1"/>
</dbReference>
<dbReference type="OrthoDB" id="6730379at2759"/>
<dbReference type="InterPro" id="IPR011701">
    <property type="entry name" value="MFS"/>
</dbReference>
<feature type="transmembrane region" description="Helical" evidence="7">
    <location>
        <begin position="115"/>
        <end position="137"/>
    </location>
</feature>
<sequence>MDTKEAIHNKDFAASSEIEHTDGTHVTFEAIDEAEERQVVRKLDLHVLPLMTLVYFCMCGLINLDLDKQSITYAAIFGLRSDLNLHGEQYSWCVSMFYLGQLLSNWPAAYLLGRLPLRTFIGCTVVVWGVSCVCVGLPHDFAGLMAARFFLGLTEGAVSPAFVMLTSVWYKRREHPVRVATWVSMNGFAQIVNALIMFGLGRARLAVAPWRVLFFIIGGLTVTSGLLFYFLLPGDTTTAWFLTPHQREIATRRLAIDRSTRDRADFNRSQFNEAYKSPITWLYFSSIVINGFGYDKYTTMLVGLPGGLINILTTLFGAFIPRLIKGKYSRTCTALFLCCTPLLGAILLATLPASHPWGIVASTWMATAVTCLLSSCSALMASNVKGNTKKSSTTTMFFVAYCVGCIVSPQAWTEDSAPRYLKGCILSIASLIFLMMILVVYAFLLNKENNLRDKRAAEGNIDYVVDSRGSAGGIQSGVAIDSDLTDRQDKAFRYIL</sequence>
<keyword evidence="3 7" id="KW-0812">Transmembrane</keyword>
<keyword evidence="5 7" id="KW-0472">Membrane</keyword>
<evidence type="ECO:0000256" key="6">
    <source>
        <dbReference type="ARBA" id="ARBA00023180"/>
    </source>
</evidence>
<feature type="transmembrane region" description="Helical" evidence="7">
    <location>
        <begin position="300"/>
        <end position="320"/>
    </location>
</feature>
<name>A0A8K0S5V3_9HYPO</name>
<comment type="subcellular location">
    <subcellularLocation>
        <location evidence="1">Membrane</location>
        <topology evidence="1">Multi-pass membrane protein</topology>
    </subcellularLocation>
</comment>
<evidence type="ECO:0000313" key="9">
    <source>
        <dbReference type="Proteomes" id="UP000813427"/>
    </source>
</evidence>
<feature type="transmembrane region" description="Helical" evidence="7">
    <location>
        <begin position="332"/>
        <end position="351"/>
    </location>
</feature>
<organism evidence="8 9">
    <name type="scientific">Fusarium tricinctum</name>
    <dbReference type="NCBI Taxonomy" id="61284"/>
    <lineage>
        <taxon>Eukaryota</taxon>
        <taxon>Fungi</taxon>
        <taxon>Dikarya</taxon>
        <taxon>Ascomycota</taxon>
        <taxon>Pezizomycotina</taxon>
        <taxon>Sordariomycetes</taxon>
        <taxon>Hypocreomycetidae</taxon>
        <taxon>Hypocreales</taxon>
        <taxon>Nectriaceae</taxon>
        <taxon>Fusarium</taxon>
        <taxon>Fusarium tricinctum species complex</taxon>
    </lineage>
</organism>
<dbReference type="GO" id="GO:0022857">
    <property type="term" value="F:transmembrane transporter activity"/>
    <property type="evidence" value="ECO:0007669"/>
    <property type="project" value="InterPro"/>
</dbReference>
<evidence type="ECO:0000256" key="5">
    <source>
        <dbReference type="ARBA" id="ARBA00023136"/>
    </source>
</evidence>
<gene>
    <name evidence="8" type="ORF">BKA59DRAFT_518680</name>
</gene>